<comment type="caution">
    <text evidence="9">The sequence shown here is derived from an EMBL/GenBank/DDBJ whole genome shotgun (WGS) entry which is preliminary data.</text>
</comment>
<evidence type="ECO:0000256" key="3">
    <source>
        <dbReference type="ARBA" id="ARBA00022989"/>
    </source>
</evidence>
<dbReference type="PRINTS" id="PR01434">
    <property type="entry name" value="NADHDHGNASE5"/>
</dbReference>
<feature type="transmembrane region" description="Helical" evidence="6">
    <location>
        <begin position="183"/>
        <end position="203"/>
    </location>
</feature>
<dbReference type="Pfam" id="PF00662">
    <property type="entry name" value="Proton_antipo_N"/>
    <property type="match status" value="1"/>
</dbReference>
<feature type="transmembrane region" description="Helical" evidence="6">
    <location>
        <begin position="152"/>
        <end position="171"/>
    </location>
</feature>
<sequence length="672" mass="73419">MLPLSPDQLKWFVEHAGLIVAAPFLAGFLIIMGLRASKTLSMVVSISAVLYGLFHAIAIFQALATGSYGAPFFQQNIDWYVSDAFTLSVGVLVDNLCSLMLIVVTGISLLVQIYTHGYMREDPGYSRFYAYLSLFTGSMLGLVVSTNLFQMYGFWELVGVCSYFLIGFWWYKESAAKACMKAFVVNRIGDFGFLIGILMFFLATKDFWQGSVVLGFIGENGTNLSGVIHRAVDAGFLSEGSLFLISCLILMGPMAKSAQFPLHVWLPDAMEGPTPISALIHAATMVAAGVYLVARAYPLWLTPDGHMGQALHVVAIVGAITAFMAATIAMSQYDIKRVLAWSTCSQLGYMFVGLGCGAFTGGIFHLFNHAFFKAMLFLCSGAVIHGLHGEQDIRQMGGLNKSMPITHFCFLIGTLAISGFPIFSGFFSKDEIISAAMHSHPVIGWLMMATAGMTAFYMFRLYFMTFTGAYRGNAHPHESPASMTWPLLVLAVPSMLTGYLGFNTANLQAAFAGASAEHGLPNHFAAFVYGPMGPHFEGCNLPLMGTSIAVAAVGIFLAFAMYQTKTLHFNKTFAESKEGFAHLLYNFSFNKWYMDNLYFGLVDRVFLPSFKGLWTRVDGKLVEGVVNGAGMGTMCMGEVLKYLQNGRGQYYALVIFASVAGISWLAYNLPPR</sequence>
<name>A0A8J7PN39_9BACT</name>
<evidence type="ECO:0000259" key="7">
    <source>
        <dbReference type="Pfam" id="PF00361"/>
    </source>
</evidence>
<reference evidence="9" key="1">
    <citation type="submission" date="2021-02" db="EMBL/GenBank/DDBJ databases">
        <title>Genome-Resolved Metagenomics of a Microbial Community Performing Photosynthetic Biological Nutrient Removal.</title>
        <authorList>
            <person name="Mcdaniel E.A."/>
        </authorList>
    </citation>
    <scope>NUCLEOTIDE SEQUENCE</scope>
    <source>
        <strain evidence="9">UWPOB_OBS1</strain>
    </source>
</reference>
<dbReference type="GO" id="GO:0012505">
    <property type="term" value="C:endomembrane system"/>
    <property type="evidence" value="ECO:0007669"/>
    <property type="project" value="UniProtKB-SubCell"/>
</dbReference>
<feature type="transmembrane region" description="Helical" evidence="6">
    <location>
        <begin position="84"/>
        <end position="107"/>
    </location>
</feature>
<proteinExistence type="predicted"/>
<evidence type="ECO:0000259" key="8">
    <source>
        <dbReference type="Pfam" id="PF00662"/>
    </source>
</evidence>
<feature type="transmembrane region" description="Helical" evidence="6">
    <location>
        <begin position="650"/>
        <end position="667"/>
    </location>
</feature>
<gene>
    <name evidence="9" type="primary">nuoL</name>
    <name evidence="9" type="ORF">J0M35_16025</name>
</gene>
<evidence type="ECO:0000256" key="6">
    <source>
        <dbReference type="SAM" id="Phobius"/>
    </source>
</evidence>
<protein>
    <submittedName>
        <fullName evidence="9">NADH-quinone oxidoreductase subunit L</fullName>
    </submittedName>
</protein>
<feature type="transmembrane region" description="Helical" evidence="6">
    <location>
        <begin position="484"/>
        <end position="502"/>
    </location>
</feature>
<feature type="transmembrane region" description="Helical" evidence="6">
    <location>
        <begin position="442"/>
        <end position="463"/>
    </location>
</feature>
<feature type="transmembrane region" description="Helical" evidence="6">
    <location>
        <begin position="338"/>
        <end position="364"/>
    </location>
</feature>
<dbReference type="AlphaFoldDB" id="A0A8J7PN39"/>
<keyword evidence="4 6" id="KW-0472">Membrane</keyword>
<dbReference type="GO" id="GO:0042773">
    <property type="term" value="P:ATP synthesis coupled electron transport"/>
    <property type="evidence" value="ECO:0007669"/>
    <property type="project" value="InterPro"/>
</dbReference>
<accession>A0A8J7PN39</accession>
<dbReference type="InterPro" id="IPR001516">
    <property type="entry name" value="Proton_antipo_N"/>
</dbReference>
<feature type="transmembrane region" description="Helical" evidence="6">
    <location>
        <begin position="408"/>
        <end position="427"/>
    </location>
</feature>
<dbReference type="NCBIfam" id="TIGR01974">
    <property type="entry name" value="NDH_I_L"/>
    <property type="match status" value="1"/>
</dbReference>
<feature type="domain" description="NADH-Ubiquinone oxidoreductase (complex I) chain 5 N-terminal" evidence="8">
    <location>
        <begin position="79"/>
        <end position="129"/>
    </location>
</feature>
<feature type="transmembrane region" description="Helical" evidence="6">
    <location>
        <begin position="12"/>
        <end position="31"/>
    </location>
</feature>
<keyword evidence="2 5" id="KW-0812">Transmembrane</keyword>
<evidence type="ECO:0000313" key="10">
    <source>
        <dbReference type="Proteomes" id="UP000664277"/>
    </source>
</evidence>
<organism evidence="9 10">
    <name type="scientific">Candidatus Obscuribacter phosphatis</name>
    <dbReference type="NCBI Taxonomy" id="1906157"/>
    <lineage>
        <taxon>Bacteria</taxon>
        <taxon>Bacillati</taxon>
        <taxon>Candidatus Melainabacteria</taxon>
        <taxon>Candidatus Obscuribacterales</taxon>
        <taxon>Candidatus Obscuribacteraceae</taxon>
        <taxon>Candidatus Obscuribacter</taxon>
    </lineage>
</organism>
<dbReference type="Proteomes" id="UP000664277">
    <property type="component" value="Unassembled WGS sequence"/>
</dbReference>
<feature type="transmembrane region" description="Helical" evidence="6">
    <location>
        <begin position="234"/>
        <end position="255"/>
    </location>
</feature>
<feature type="transmembrane region" description="Helical" evidence="6">
    <location>
        <begin position="309"/>
        <end position="331"/>
    </location>
</feature>
<dbReference type="InterPro" id="IPR018393">
    <property type="entry name" value="NADHpl_OxRdtase_5_subgr"/>
</dbReference>
<dbReference type="GO" id="GO:0008137">
    <property type="term" value="F:NADH dehydrogenase (ubiquinone) activity"/>
    <property type="evidence" value="ECO:0007669"/>
    <property type="project" value="InterPro"/>
</dbReference>
<evidence type="ECO:0000256" key="4">
    <source>
        <dbReference type="ARBA" id="ARBA00023136"/>
    </source>
</evidence>
<evidence type="ECO:0000313" key="9">
    <source>
        <dbReference type="EMBL" id="MBN8661875.1"/>
    </source>
</evidence>
<dbReference type="NCBIfam" id="NF005141">
    <property type="entry name" value="PRK06590.1"/>
    <property type="match status" value="1"/>
</dbReference>
<dbReference type="InterPro" id="IPR003945">
    <property type="entry name" value="NU5C-like"/>
</dbReference>
<evidence type="ECO:0000256" key="1">
    <source>
        <dbReference type="ARBA" id="ARBA00004127"/>
    </source>
</evidence>
<dbReference type="Gene3D" id="1.20.5.2700">
    <property type="match status" value="1"/>
</dbReference>
<dbReference type="EMBL" id="JAFLCK010000026">
    <property type="protein sequence ID" value="MBN8661875.1"/>
    <property type="molecule type" value="Genomic_DNA"/>
</dbReference>
<feature type="domain" description="NADH:quinone oxidoreductase/Mrp antiporter transmembrane" evidence="7">
    <location>
        <begin position="145"/>
        <end position="453"/>
    </location>
</feature>
<dbReference type="PANTHER" id="PTHR42829:SF2">
    <property type="entry name" value="NADH-UBIQUINONE OXIDOREDUCTASE CHAIN 5"/>
    <property type="match status" value="1"/>
</dbReference>
<dbReference type="GO" id="GO:0003954">
    <property type="term" value="F:NADH dehydrogenase activity"/>
    <property type="evidence" value="ECO:0007669"/>
    <property type="project" value="TreeGrafter"/>
</dbReference>
<evidence type="ECO:0000256" key="5">
    <source>
        <dbReference type="RuleBase" id="RU000320"/>
    </source>
</evidence>
<keyword evidence="3 6" id="KW-1133">Transmembrane helix</keyword>
<feature type="transmembrane region" description="Helical" evidence="6">
    <location>
        <begin position="128"/>
        <end position="146"/>
    </location>
</feature>
<dbReference type="GO" id="GO:0015990">
    <property type="term" value="P:electron transport coupled proton transport"/>
    <property type="evidence" value="ECO:0007669"/>
    <property type="project" value="TreeGrafter"/>
</dbReference>
<evidence type="ECO:0000256" key="2">
    <source>
        <dbReference type="ARBA" id="ARBA00022692"/>
    </source>
</evidence>
<comment type="subcellular location">
    <subcellularLocation>
        <location evidence="1">Endomembrane system</location>
        <topology evidence="1">Multi-pass membrane protein</topology>
    </subcellularLocation>
    <subcellularLocation>
        <location evidence="5">Membrane</location>
        <topology evidence="5">Multi-pass membrane protein</topology>
    </subcellularLocation>
</comment>
<dbReference type="InterPro" id="IPR001750">
    <property type="entry name" value="ND/Mrp_TM"/>
</dbReference>
<feature type="transmembrane region" description="Helical" evidence="6">
    <location>
        <begin position="43"/>
        <end position="64"/>
    </location>
</feature>
<feature type="transmembrane region" description="Helical" evidence="6">
    <location>
        <begin position="276"/>
        <end position="297"/>
    </location>
</feature>
<dbReference type="GO" id="GO:0016020">
    <property type="term" value="C:membrane"/>
    <property type="evidence" value="ECO:0007669"/>
    <property type="project" value="UniProtKB-SubCell"/>
</dbReference>
<dbReference type="PANTHER" id="PTHR42829">
    <property type="entry name" value="NADH-UBIQUINONE OXIDOREDUCTASE CHAIN 5"/>
    <property type="match status" value="1"/>
</dbReference>
<dbReference type="PRINTS" id="PR01435">
    <property type="entry name" value="NPOXDRDTASE5"/>
</dbReference>
<dbReference type="Pfam" id="PF00361">
    <property type="entry name" value="Proton_antipo_M"/>
    <property type="match status" value="1"/>
</dbReference>
<feature type="transmembrane region" description="Helical" evidence="6">
    <location>
        <begin position="541"/>
        <end position="562"/>
    </location>
</feature>